<dbReference type="InterPro" id="IPR051044">
    <property type="entry name" value="MAG_DAG_Lipase"/>
</dbReference>
<dbReference type="PANTHER" id="PTHR11614">
    <property type="entry name" value="PHOSPHOLIPASE-RELATED"/>
    <property type="match status" value="1"/>
</dbReference>
<evidence type="ECO:0000259" key="1">
    <source>
        <dbReference type="PROSITE" id="PS50035"/>
    </source>
</evidence>
<dbReference type="InterPro" id="IPR006494">
    <property type="entry name" value="PST_A"/>
</dbReference>
<name>A0A1A8WLH6_PLAMA</name>
<dbReference type="Gene3D" id="3.40.50.1820">
    <property type="entry name" value="alpha/beta hydrolase"/>
    <property type="match status" value="1"/>
</dbReference>
<dbReference type="InterPro" id="IPR029058">
    <property type="entry name" value="AB_hydrolase_fold"/>
</dbReference>
<feature type="domain" description="PLD phosphodiesterase" evidence="1">
    <location>
        <begin position="135"/>
        <end position="163"/>
    </location>
</feature>
<organism evidence="2 3">
    <name type="scientific">Plasmodium malariae</name>
    <dbReference type="NCBI Taxonomy" id="5858"/>
    <lineage>
        <taxon>Eukaryota</taxon>
        <taxon>Sar</taxon>
        <taxon>Alveolata</taxon>
        <taxon>Apicomplexa</taxon>
        <taxon>Aconoidasida</taxon>
        <taxon>Haemosporida</taxon>
        <taxon>Plasmodiidae</taxon>
        <taxon>Plasmodium</taxon>
        <taxon>Plasmodium (Plasmodium)</taxon>
    </lineage>
</organism>
<dbReference type="VEuPathDB" id="PlasmoDB:PmUG01_05012600"/>
<protein>
    <submittedName>
        <fullName evidence="2">Lysophospholipase, putative</fullName>
    </submittedName>
</protein>
<evidence type="ECO:0000313" key="3">
    <source>
        <dbReference type="Proteomes" id="UP000078597"/>
    </source>
</evidence>
<dbReference type="InterPro" id="IPR022742">
    <property type="entry name" value="Hydrolase_4"/>
</dbReference>
<dbReference type="SUPFAM" id="SSF53474">
    <property type="entry name" value="alpha/beta-Hydrolases"/>
    <property type="match status" value="1"/>
</dbReference>
<dbReference type="Pfam" id="PF12146">
    <property type="entry name" value="Hydrolase_4"/>
    <property type="match status" value="1"/>
</dbReference>
<sequence>MAEYELCDNEFNLTNCTDGRPALDAFYNKDGLLLRTYGWLIKNAIGIIILIHGLNSHARFSFLRHNVDIVNNDKAILKDEQNYYVYKDSWIEHFNKNGYSVYGIDLQGHGKSDGWRDLKVNVKSYDDLVYDVIQYIKKIHEKLSVADETDSVLSGSSNICKREALPTYIIGQSMGGNIALRTLQILGKSNEDIRGKLNIRGCISLSGMISIELMAASPRSYKYSCFYLPFAKVISWCFPRFRIINKARYIRYPYMNDILGMDKMRYKKGITSRFGHELLKSMKILDRDIRYIPKDIPILFIHSKDDTLCYYRGVVSFFNRLTNDKKELHILDNMEHMLTVEPGNENVLKKIMDWLSDISSSVLNKKYINEESD</sequence>
<dbReference type="NCBIfam" id="TIGR01607">
    <property type="entry name" value="PST-A"/>
    <property type="match status" value="1"/>
</dbReference>
<dbReference type="EMBL" id="FLQW01002022">
    <property type="protein sequence ID" value="SBS92138.1"/>
    <property type="molecule type" value="Genomic_DNA"/>
</dbReference>
<dbReference type="PROSITE" id="PS50035">
    <property type="entry name" value="PLD"/>
    <property type="match status" value="1"/>
</dbReference>
<dbReference type="AlphaFoldDB" id="A0A1A8WLH6"/>
<evidence type="ECO:0000313" key="2">
    <source>
        <dbReference type="EMBL" id="SBS92138.1"/>
    </source>
</evidence>
<proteinExistence type="predicted"/>
<dbReference type="Proteomes" id="UP000078597">
    <property type="component" value="Unassembled WGS sequence"/>
</dbReference>
<accession>A0A1A8WLH6</accession>
<reference evidence="3" key="1">
    <citation type="submission" date="2016-05" db="EMBL/GenBank/DDBJ databases">
        <authorList>
            <person name="Naeem Raeece"/>
        </authorList>
    </citation>
    <scope>NUCLEOTIDE SEQUENCE [LARGE SCALE GENOMIC DNA]</scope>
</reference>
<dbReference type="InterPro" id="IPR001736">
    <property type="entry name" value="PLipase_D/transphosphatidylase"/>
</dbReference>
<dbReference type="GO" id="GO:0003824">
    <property type="term" value="F:catalytic activity"/>
    <property type="evidence" value="ECO:0007669"/>
    <property type="project" value="InterPro"/>
</dbReference>
<gene>
    <name evidence="2" type="ORF">PMALA_035370</name>
</gene>